<sequence>MISHYGRIKLKLFITESHWGDIVMQDFEKLGVFYLGKEYDLTNNELKDDLILYDAKDLTTHAMIVGMTGSGKTGLAIGLLEEAAIDGIPSILIDPKGDLGNLLLQFPGLQPEDFRPWIDEAEAARKGMDPDAFAAKTAESWKNGLAQWGQEPERIQRLKDTVSMTIYTPGNTAGRPLQILRSFAPPSASILQDTSALRDRIISTISGLLSLLGIDADPVQSRDHILLSNILDQAWRDGRSLDIAGMIHEIQKPSFKKIGVFDLESFYPAKERFKLAISLNNLLASPGFTTWLEGEPLDIQRLLYTPEGKPRVSIISIAHLSDPERMFFVTLLLNEIVAWMRNQSGTSSLRALLYMDEIFGYFPPTANPPSKLPMLTLLKQARAFGLGVVLATQNPVDLDYKGLANCGTWFIGRLQTERDKMRVIEGLEGAAVSATEGFDKSQMEKILAGLGNRVFLMRNVHEQNPVVFQTRWAMSYLRGPLTLPQIQALSAGMAAAAPSPTPSRFDTPAYEAVPVPHPILPPDVQEYYLHPQGVTGSVVYRPTAIGVAKMHFVSARAKVDTWITRTLIAPLSEDGRDALWEEAELHGDLTNELTSEPTAEGQFSPLPTGVTNSGVVESWKKILSTHLYQHDTLTLMNYPELKLISKPEESEGDFRARVAQALREKRDLEVAKIKAKFAPKFKTLENKIRVSEERIEREKSQASQQKVSTYVSVGATLLGALLGRSSSVGTVGRAATAAKSMSRIGKEKAEVQRAQERLEELQEQLKALQEQFDEALAPLHIDVDPMSLDLHPSIVRPRKSDIIVDAMGICWVPSGKRQ</sequence>
<evidence type="ECO:0000256" key="1">
    <source>
        <dbReference type="SAM" id="Coils"/>
    </source>
</evidence>
<dbReference type="Pfam" id="PF01935">
    <property type="entry name" value="DUF87"/>
    <property type="match status" value="1"/>
</dbReference>
<proteinExistence type="predicted"/>
<organism evidence="3">
    <name type="scientific">Candidatus Atribacter allofermentans</name>
    <dbReference type="NCBI Taxonomy" id="1852833"/>
    <lineage>
        <taxon>Bacteria</taxon>
        <taxon>Pseudomonadati</taxon>
        <taxon>Atribacterota</taxon>
        <taxon>Atribacteria</taxon>
        <taxon>Atribacterales</taxon>
        <taxon>Atribacteraceae</taxon>
        <taxon>Atribacter</taxon>
    </lineage>
</organism>
<protein>
    <submittedName>
        <fullName evidence="3">AAA-like domain protein</fullName>
    </submittedName>
</protein>
<feature type="domain" description="Helicase HerA central" evidence="2">
    <location>
        <begin position="54"/>
        <end position="103"/>
    </location>
</feature>
<dbReference type="SUPFAM" id="SSF52540">
    <property type="entry name" value="P-loop containing nucleoside triphosphate hydrolases"/>
    <property type="match status" value="1"/>
</dbReference>
<keyword evidence="1" id="KW-0175">Coiled coil</keyword>
<dbReference type="PANTHER" id="PTHR30121">
    <property type="entry name" value="UNCHARACTERIZED PROTEIN YJGR-RELATED"/>
    <property type="match status" value="1"/>
</dbReference>
<dbReference type="AlphaFoldDB" id="A0A1V5T530"/>
<dbReference type="InterPro" id="IPR002789">
    <property type="entry name" value="HerA_central"/>
</dbReference>
<evidence type="ECO:0000259" key="2">
    <source>
        <dbReference type="Pfam" id="PF01935"/>
    </source>
</evidence>
<dbReference type="Proteomes" id="UP000485569">
    <property type="component" value="Unassembled WGS sequence"/>
</dbReference>
<feature type="coiled-coil region" evidence="1">
    <location>
        <begin position="741"/>
        <end position="778"/>
    </location>
</feature>
<reference evidence="3" key="1">
    <citation type="submission" date="2017-02" db="EMBL/GenBank/DDBJ databases">
        <title>Delving into the versatile metabolic prowess of the omnipresent phylum Bacteroidetes.</title>
        <authorList>
            <person name="Nobu M.K."/>
            <person name="Mei R."/>
            <person name="Narihiro T."/>
            <person name="Kuroda K."/>
            <person name="Liu W.-T."/>
        </authorList>
    </citation>
    <scope>NUCLEOTIDE SEQUENCE</scope>
    <source>
        <strain evidence="3">ADurb.Bin276</strain>
    </source>
</reference>
<dbReference type="EMBL" id="MWBQ01000003">
    <property type="protein sequence ID" value="OQA61880.1"/>
    <property type="molecule type" value="Genomic_DNA"/>
</dbReference>
<evidence type="ECO:0000313" key="3">
    <source>
        <dbReference type="EMBL" id="OQA61880.1"/>
    </source>
</evidence>
<dbReference type="Gene3D" id="3.40.50.300">
    <property type="entry name" value="P-loop containing nucleotide triphosphate hydrolases"/>
    <property type="match status" value="2"/>
</dbReference>
<comment type="caution">
    <text evidence="3">The sequence shown here is derived from an EMBL/GenBank/DDBJ whole genome shotgun (WGS) entry which is preliminary data.</text>
</comment>
<dbReference type="InterPro" id="IPR051162">
    <property type="entry name" value="T4SS_component"/>
</dbReference>
<dbReference type="InterPro" id="IPR027417">
    <property type="entry name" value="P-loop_NTPase"/>
</dbReference>
<dbReference type="PANTHER" id="PTHR30121:SF6">
    <property type="entry name" value="SLR6007 PROTEIN"/>
    <property type="match status" value="1"/>
</dbReference>
<name>A0A1V5T530_9BACT</name>
<accession>A0A1V5T530</accession>
<gene>
    <name evidence="3" type="ORF">BWY41_00011</name>
</gene>